<keyword evidence="2" id="KW-1185">Reference proteome</keyword>
<dbReference type="RefSeq" id="WP_034318777.1">
    <property type="nucleotide sequence ID" value="NZ_JAVIKA010000003.1"/>
</dbReference>
<organism evidence="1 2">
    <name type="scientific">Bacillus zhangzhouensis</name>
    <dbReference type="NCBI Taxonomy" id="1178540"/>
    <lineage>
        <taxon>Bacteria</taxon>
        <taxon>Bacillati</taxon>
        <taxon>Bacillota</taxon>
        <taxon>Bacilli</taxon>
        <taxon>Bacillales</taxon>
        <taxon>Bacillaceae</taxon>
        <taxon>Bacillus</taxon>
    </lineage>
</organism>
<gene>
    <name evidence="1" type="ORF">BA70_13100</name>
</gene>
<reference evidence="1 2" key="1">
    <citation type="submission" date="2012-09" db="EMBL/GenBank/DDBJ databases">
        <title>Genome Sequence of Bacillus sp. DW5-4.</title>
        <authorList>
            <person name="Lai Q."/>
            <person name="Liu Y."/>
            <person name="Shao Z."/>
        </authorList>
    </citation>
    <scope>NUCLEOTIDE SEQUENCE [LARGE SCALE GENOMIC DNA]</scope>
    <source>
        <strain evidence="1 2">DW5-4</strain>
    </source>
</reference>
<evidence type="ECO:0000313" key="2">
    <source>
        <dbReference type="Proteomes" id="UP000028091"/>
    </source>
</evidence>
<dbReference type="OrthoDB" id="2865757at2"/>
<dbReference type="eggNOG" id="ENOG5030CM7">
    <property type="taxonomic scope" value="Bacteria"/>
</dbReference>
<sequence>MGKIKLKIAVLFVLLLCLGAGYLYMNGMKIEDVPTAIGESLTNNDKDYTIYEYTITKIDGDEYYGQAKNGTKIIFNGKKFEDDVADLKKGDRIKAYFSNEKRIDGLIKVVKVVN</sequence>
<comment type="caution">
    <text evidence="1">The sequence shown here is derived from an EMBL/GenBank/DDBJ whole genome shotgun (WGS) entry which is preliminary data.</text>
</comment>
<dbReference type="EMBL" id="JOTP01000004">
    <property type="protein sequence ID" value="KEP27266.1"/>
    <property type="molecule type" value="Genomic_DNA"/>
</dbReference>
<dbReference type="Proteomes" id="UP000028091">
    <property type="component" value="Unassembled WGS sequence"/>
</dbReference>
<evidence type="ECO:0000313" key="1">
    <source>
        <dbReference type="EMBL" id="KEP27266.1"/>
    </source>
</evidence>
<dbReference type="AlphaFoldDB" id="A0A081LDE0"/>
<name>A0A081LDE0_9BACI</name>
<proteinExistence type="predicted"/>
<protein>
    <submittedName>
        <fullName evidence="1">Uncharacterized protein</fullName>
    </submittedName>
</protein>
<accession>A0A081LDE0</accession>